<evidence type="ECO:0000313" key="1">
    <source>
        <dbReference type="EMBL" id="PWA78941.1"/>
    </source>
</evidence>
<keyword evidence="2" id="KW-1185">Reference proteome</keyword>
<organism evidence="1 2">
    <name type="scientific">Artemisia annua</name>
    <name type="common">Sweet wormwood</name>
    <dbReference type="NCBI Taxonomy" id="35608"/>
    <lineage>
        <taxon>Eukaryota</taxon>
        <taxon>Viridiplantae</taxon>
        <taxon>Streptophyta</taxon>
        <taxon>Embryophyta</taxon>
        <taxon>Tracheophyta</taxon>
        <taxon>Spermatophyta</taxon>
        <taxon>Magnoliopsida</taxon>
        <taxon>eudicotyledons</taxon>
        <taxon>Gunneridae</taxon>
        <taxon>Pentapetalae</taxon>
        <taxon>asterids</taxon>
        <taxon>campanulids</taxon>
        <taxon>Asterales</taxon>
        <taxon>Asteraceae</taxon>
        <taxon>Asteroideae</taxon>
        <taxon>Anthemideae</taxon>
        <taxon>Artemisiinae</taxon>
        <taxon>Artemisia</taxon>
    </lineage>
</organism>
<dbReference type="AlphaFoldDB" id="A0A2U1NZM5"/>
<dbReference type="OrthoDB" id="2017576at2759"/>
<dbReference type="EMBL" id="PKPP01001920">
    <property type="protein sequence ID" value="PWA78941.1"/>
    <property type="molecule type" value="Genomic_DNA"/>
</dbReference>
<proteinExistence type="predicted"/>
<comment type="caution">
    <text evidence="1">The sequence shown here is derived from an EMBL/GenBank/DDBJ whole genome shotgun (WGS) entry which is preliminary data.</text>
</comment>
<accession>A0A2U1NZM5</accession>
<evidence type="ECO:0000313" key="2">
    <source>
        <dbReference type="Proteomes" id="UP000245207"/>
    </source>
</evidence>
<sequence length="244" mass="28441">MGDSPLEMAFNVQARQDLDSEIARIFYSSGLAFSFAKNPYYIRSNTRAANSKHLAGYVPPEPIYEMLRKADTDKQCLHLVYDWWDSIIENVKVVIYRHEGKQEEEVSHFYSIVHNILVDRWDKSNTPLGIIVMNGLKSLLIGLPHIHKEISDERLKCFEKYYPFILECKEIHMEFARFSGAVREFAIKGSTSSKACQSILKIKPSRHKTSNEKLEKALIETRQQQLLFYKKLSQRLQTSKYWAD</sequence>
<name>A0A2U1NZM5_ARTAN</name>
<dbReference type="STRING" id="35608.A0A2U1NZM5"/>
<dbReference type="Proteomes" id="UP000245207">
    <property type="component" value="Unassembled WGS sequence"/>
</dbReference>
<protein>
    <submittedName>
        <fullName evidence="1">Uncharacterized protein</fullName>
    </submittedName>
</protein>
<reference evidence="1 2" key="1">
    <citation type="journal article" date="2018" name="Mol. Plant">
        <title>The genome of Artemisia annua provides insight into the evolution of Asteraceae family and artemisinin biosynthesis.</title>
        <authorList>
            <person name="Shen Q."/>
            <person name="Zhang L."/>
            <person name="Liao Z."/>
            <person name="Wang S."/>
            <person name="Yan T."/>
            <person name="Shi P."/>
            <person name="Liu M."/>
            <person name="Fu X."/>
            <person name="Pan Q."/>
            <person name="Wang Y."/>
            <person name="Lv Z."/>
            <person name="Lu X."/>
            <person name="Zhang F."/>
            <person name="Jiang W."/>
            <person name="Ma Y."/>
            <person name="Chen M."/>
            <person name="Hao X."/>
            <person name="Li L."/>
            <person name="Tang Y."/>
            <person name="Lv G."/>
            <person name="Zhou Y."/>
            <person name="Sun X."/>
            <person name="Brodelius P.E."/>
            <person name="Rose J.K.C."/>
            <person name="Tang K."/>
        </authorList>
    </citation>
    <scope>NUCLEOTIDE SEQUENCE [LARGE SCALE GENOMIC DNA]</scope>
    <source>
        <strain evidence="2">cv. Huhao1</strain>
        <tissue evidence="1">Leaf</tissue>
    </source>
</reference>
<gene>
    <name evidence="1" type="ORF">CTI12_AA210730</name>
</gene>